<dbReference type="KEGG" id="mcit:NCTC10181_00921"/>
<dbReference type="Proteomes" id="UP000290985">
    <property type="component" value="Chromosome"/>
</dbReference>
<evidence type="ECO:0000313" key="12">
    <source>
        <dbReference type="Proteomes" id="UP000290985"/>
    </source>
</evidence>
<evidence type="ECO:0000256" key="10">
    <source>
        <dbReference type="RuleBase" id="RU004349"/>
    </source>
</evidence>
<dbReference type="GO" id="GO:0065002">
    <property type="term" value="P:intracellular protein transmembrane transport"/>
    <property type="evidence" value="ECO:0007669"/>
    <property type="project" value="UniProtKB-UniRule"/>
</dbReference>
<accession>A0A449B382</accession>
<feature type="transmembrane region" description="Helical" evidence="9">
    <location>
        <begin position="196"/>
        <end position="214"/>
    </location>
</feature>
<keyword evidence="7 9" id="KW-0811">Translocation</keyword>
<dbReference type="PRINTS" id="PR00303">
    <property type="entry name" value="SECYTRNLCASE"/>
</dbReference>
<dbReference type="InterPro" id="IPR026593">
    <property type="entry name" value="SecY"/>
</dbReference>
<dbReference type="AlphaFoldDB" id="A0A449B382"/>
<sequence length="474" mass="52554">MKNLFFILSRLVYKARNNWKEFWSSKDILRKIIYTFFLLAVFVVGTTITVPFIRVKIGSDLTSSNNSFIDTLNLVGGGGLRQFSLFALGISPFINASLIMMILQTPIFPPIYKLSQAGPHGRRKINIITRIATLVIAYPQAVFLMKSLSAGNNPFISVIGTNVFTQGAIEWFIVPMILTATSLFALFISEQITNKGIGNGTSLIIFTGVVGRLPQQFLAAFKYFVGDIANSNGTLVGIITFLTYLVIYFLFISILAIVYNAERWVPIQQIGAGRSKSLKEMGKLPIKLNPGGIMPIIFAMMVLSFPSMIANLLPNTSASKQFINEELQFTKPIGLSLLILITFVFSIILGLQQSRADKIAEDFAKNSTFIPGVRPGEETQDYLIAIVFRLSLVSAFYLIIIASMQFIEILAGLPASISFGGTGLMILVSVSLETVLQLSARLKSARLSKLRRQSRQYLVDKKEKENINNRGLLW</sequence>
<feature type="transmembrane region" description="Helical" evidence="9">
    <location>
        <begin position="234"/>
        <end position="259"/>
    </location>
</feature>
<dbReference type="EMBL" id="LR215036">
    <property type="protein sequence ID" value="VEU75046.1"/>
    <property type="molecule type" value="Genomic_DNA"/>
</dbReference>
<dbReference type="Pfam" id="PF00344">
    <property type="entry name" value="SecY"/>
    <property type="match status" value="1"/>
</dbReference>
<dbReference type="SUPFAM" id="SSF103491">
    <property type="entry name" value="Preprotein translocase SecY subunit"/>
    <property type="match status" value="1"/>
</dbReference>
<dbReference type="Gene3D" id="1.10.3370.10">
    <property type="entry name" value="SecY subunit domain"/>
    <property type="match status" value="1"/>
</dbReference>
<dbReference type="PROSITE" id="PS00756">
    <property type="entry name" value="SECY_2"/>
    <property type="match status" value="1"/>
</dbReference>
<feature type="transmembrane region" description="Helical" evidence="9">
    <location>
        <begin position="333"/>
        <end position="351"/>
    </location>
</feature>
<protein>
    <recommendedName>
        <fullName evidence="9">Protein translocase subunit SecY</fullName>
    </recommendedName>
</protein>
<dbReference type="GO" id="GO:0005886">
    <property type="term" value="C:plasma membrane"/>
    <property type="evidence" value="ECO:0007669"/>
    <property type="project" value="UniProtKB-SubCell"/>
</dbReference>
<feature type="transmembrane region" description="Helical" evidence="9">
    <location>
        <begin position="413"/>
        <end position="436"/>
    </location>
</feature>
<keyword evidence="4 9" id="KW-0812">Transmembrane</keyword>
<keyword evidence="3 9" id="KW-0813">Transport</keyword>
<dbReference type="NCBIfam" id="TIGR00967">
    <property type="entry name" value="3a0501s007"/>
    <property type="match status" value="1"/>
</dbReference>
<evidence type="ECO:0000256" key="8">
    <source>
        <dbReference type="ARBA" id="ARBA00023136"/>
    </source>
</evidence>
<proteinExistence type="inferred from homology"/>
<dbReference type="InterPro" id="IPR023201">
    <property type="entry name" value="SecY_dom_sf"/>
</dbReference>
<evidence type="ECO:0000256" key="3">
    <source>
        <dbReference type="ARBA" id="ARBA00022448"/>
    </source>
</evidence>
<evidence type="ECO:0000256" key="5">
    <source>
        <dbReference type="ARBA" id="ARBA00022927"/>
    </source>
</evidence>
<feature type="transmembrane region" description="Helical" evidence="9">
    <location>
        <begin position="32"/>
        <end position="53"/>
    </location>
</feature>
<evidence type="ECO:0000256" key="4">
    <source>
        <dbReference type="ARBA" id="ARBA00022692"/>
    </source>
</evidence>
<feature type="transmembrane region" description="Helical" evidence="9">
    <location>
        <begin position="293"/>
        <end position="313"/>
    </location>
</feature>
<keyword evidence="5 9" id="KW-0653">Protein transport</keyword>
<keyword evidence="9" id="KW-1003">Cell membrane</keyword>
<feature type="transmembrane region" description="Helical" evidence="9">
    <location>
        <begin position="382"/>
        <end position="407"/>
    </location>
</feature>
<comment type="function">
    <text evidence="9">The central subunit of the protein translocation channel SecYEG. Consists of two halves formed by TMs 1-5 and 6-10. These two domains form a lateral gate at the front which open onto the bilayer between TMs 2 and 7, and are clamped together by SecE at the back. The channel is closed by both a pore ring composed of hydrophobic SecY resides and a short helix (helix 2A) on the extracellular side of the membrane which forms a plug. The plug probably moves laterally to allow the channel to open. The ring and the pore may move independently.</text>
</comment>
<feature type="transmembrane region" description="Helical" evidence="9">
    <location>
        <begin position="127"/>
        <end position="148"/>
    </location>
</feature>
<feature type="transmembrane region" description="Helical" evidence="9">
    <location>
        <begin position="83"/>
        <end position="107"/>
    </location>
</feature>
<dbReference type="GO" id="GO:0006605">
    <property type="term" value="P:protein targeting"/>
    <property type="evidence" value="ECO:0007669"/>
    <property type="project" value="UniProtKB-UniRule"/>
</dbReference>
<gene>
    <name evidence="9 11" type="primary">secY</name>
    <name evidence="11" type="ORF">NCTC10181_00921</name>
</gene>
<comment type="similarity">
    <text evidence="2 9 10">Belongs to the SecY/SEC61-alpha family.</text>
</comment>
<evidence type="ECO:0000256" key="6">
    <source>
        <dbReference type="ARBA" id="ARBA00022989"/>
    </source>
</evidence>
<reference evidence="11 12" key="1">
    <citation type="submission" date="2019-01" db="EMBL/GenBank/DDBJ databases">
        <authorList>
            <consortium name="Pathogen Informatics"/>
        </authorList>
    </citation>
    <scope>NUCLEOTIDE SEQUENCE [LARGE SCALE GENOMIC DNA]</scope>
    <source>
        <strain evidence="11 12">NCTC10181</strain>
    </source>
</reference>
<dbReference type="RefSeq" id="WP_129725849.1">
    <property type="nucleotide sequence ID" value="NZ_LR215036.1"/>
</dbReference>
<dbReference type="HAMAP" id="MF_01465">
    <property type="entry name" value="SecY"/>
    <property type="match status" value="1"/>
</dbReference>
<feature type="transmembrane region" description="Helical" evidence="9">
    <location>
        <begin position="168"/>
        <end position="189"/>
    </location>
</feature>
<dbReference type="GO" id="GO:0043952">
    <property type="term" value="P:protein transport by the Sec complex"/>
    <property type="evidence" value="ECO:0007669"/>
    <property type="project" value="UniProtKB-UniRule"/>
</dbReference>
<comment type="subunit">
    <text evidence="9">Component of the Sec protein translocase complex. Heterotrimer consisting of SecY, SecE and SecG subunits. The heterotrimers can form oligomers, although 1 heterotrimer is thought to be able to translocate proteins. Interacts with the ribosome. Interacts with SecDF, and other proteins may be involved. Interacts with SecA.</text>
</comment>
<organism evidence="11 12">
    <name type="scientific">Mycoplasmopsis citelli</name>
    <dbReference type="NCBI Taxonomy" id="171281"/>
    <lineage>
        <taxon>Bacteria</taxon>
        <taxon>Bacillati</taxon>
        <taxon>Mycoplasmatota</taxon>
        <taxon>Mycoplasmoidales</taxon>
        <taxon>Metamycoplasmataceae</taxon>
        <taxon>Mycoplasmopsis</taxon>
    </lineage>
</organism>
<dbReference type="OrthoDB" id="9809248at2"/>
<evidence type="ECO:0000256" key="2">
    <source>
        <dbReference type="ARBA" id="ARBA00005751"/>
    </source>
</evidence>
<dbReference type="PIRSF" id="PIRSF004557">
    <property type="entry name" value="SecY"/>
    <property type="match status" value="1"/>
</dbReference>
<evidence type="ECO:0000256" key="7">
    <source>
        <dbReference type="ARBA" id="ARBA00023010"/>
    </source>
</evidence>
<name>A0A449B382_9BACT</name>
<evidence type="ECO:0000256" key="1">
    <source>
        <dbReference type="ARBA" id="ARBA00004141"/>
    </source>
</evidence>
<keyword evidence="8 9" id="KW-0472">Membrane</keyword>
<dbReference type="PANTHER" id="PTHR10906">
    <property type="entry name" value="SECY/SEC61-ALPHA FAMILY MEMBER"/>
    <property type="match status" value="1"/>
</dbReference>
<evidence type="ECO:0000313" key="11">
    <source>
        <dbReference type="EMBL" id="VEU75046.1"/>
    </source>
</evidence>
<evidence type="ECO:0000256" key="9">
    <source>
        <dbReference type="HAMAP-Rule" id="MF_01465"/>
    </source>
</evidence>
<keyword evidence="6 9" id="KW-1133">Transmembrane helix</keyword>
<dbReference type="InterPro" id="IPR030659">
    <property type="entry name" value="SecY_CS"/>
</dbReference>
<keyword evidence="12" id="KW-1185">Reference proteome</keyword>
<dbReference type="InterPro" id="IPR002208">
    <property type="entry name" value="SecY/SEC61-alpha"/>
</dbReference>
<comment type="subcellular location">
    <subcellularLocation>
        <location evidence="9">Cell membrane</location>
        <topology evidence="9">Multi-pass membrane protein</topology>
    </subcellularLocation>
    <subcellularLocation>
        <location evidence="1">Membrane</location>
        <topology evidence="1">Multi-pass membrane protein</topology>
    </subcellularLocation>
</comment>